<dbReference type="Proteomes" id="UP000188318">
    <property type="component" value="Unassembled WGS sequence"/>
</dbReference>
<dbReference type="InterPro" id="IPR011009">
    <property type="entry name" value="Kinase-like_dom_sf"/>
</dbReference>
<dbReference type="VEuPathDB" id="FungiDB:ASPCADRAFT_209500"/>
<dbReference type="EMBL" id="KV907504">
    <property type="protein sequence ID" value="OOF93557.1"/>
    <property type="molecule type" value="Genomic_DNA"/>
</dbReference>
<evidence type="ECO:0000313" key="2">
    <source>
        <dbReference type="Proteomes" id="UP000188318"/>
    </source>
</evidence>
<name>A0A1R3RGE6_ASPC5</name>
<reference evidence="2" key="1">
    <citation type="journal article" date="2017" name="Genome Biol.">
        <title>Comparative genomics reveals high biological diversity and specific adaptations in the industrially and medically important fungal genus Aspergillus.</title>
        <authorList>
            <person name="de Vries R.P."/>
            <person name="Riley R."/>
            <person name="Wiebenga A."/>
            <person name="Aguilar-Osorio G."/>
            <person name="Amillis S."/>
            <person name="Uchima C.A."/>
            <person name="Anderluh G."/>
            <person name="Asadollahi M."/>
            <person name="Askin M."/>
            <person name="Barry K."/>
            <person name="Battaglia E."/>
            <person name="Bayram O."/>
            <person name="Benocci T."/>
            <person name="Braus-Stromeyer S.A."/>
            <person name="Caldana C."/>
            <person name="Canovas D."/>
            <person name="Cerqueira G.C."/>
            <person name="Chen F."/>
            <person name="Chen W."/>
            <person name="Choi C."/>
            <person name="Clum A."/>
            <person name="Dos Santos R.A."/>
            <person name="Damasio A.R."/>
            <person name="Diallinas G."/>
            <person name="Emri T."/>
            <person name="Fekete E."/>
            <person name="Flipphi M."/>
            <person name="Freyberg S."/>
            <person name="Gallo A."/>
            <person name="Gournas C."/>
            <person name="Habgood R."/>
            <person name="Hainaut M."/>
            <person name="Harispe M.L."/>
            <person name="Henrissat B."/>
            <person name="Hilden K.S."/>
            <person name="Hope R."/>
            <person name="Hossain A."/>
            <person name="Karabika E."/>
            <person name="Karaffa L."/>
            <person name="Karanyi Z."/>
            <person name="Krasevec N."/>
            <person name="Kuo A."/>
            <person name="Kusch H."/>
            <person name="LaButti K."/>
            <person name="Lagendijk E.L."/>
            <person name="Lapidus A."/>
            <person name="Levasseur A."/>
            <person name="Lindquist E."/>
            <person name="Lipzen A."/>
            <person name="Logrieco A.F."/>
            <person name="MacCabe A."/>
            <person name="Maekelae M.R."/>
            <person name="Malavazi I."/>
            <person name="Melin P."/>
            <person name="Meyer V."/>
            <person name="Mielnichuk N."/>
            <person name="Miskei M."/>
            <person name="Molnar A.P."/>
            <person name="Mule G."/>
            <person name="Ngan C.Y."/>
            <person name="Orejas M."/>
            <person name="Orosz E."/>
            <person name="Ouedraogo J.P."/>
            <person name="Overkamp K.M."/>
            <person name="Park H.-S."/>
            <person name="Perrone G."/>
            <person name="Piumi F."/>
            <person name="Punt P.J."/>
            <person name="Ram A.F."/>
            <person name="Ramon A."/>
            <person name="Rauscher S."/>
            <person name="Record E."/>
            <person name="Riano-Pachon D.M."/>
            <person name="Robert V."/>
            <person name="Roehrig J."/>
            <person name="Ruller R."/>
            <person name="Salamov A."/>
            <person name="Salih N.S."/>
            <person name="Samson R.A."/>
            <person name="Sandor E."/>
            <person name="Sanguinetti M."/>
            <person name="Schuetze T."/>
            <person name="Sepcic K."/>
            <person name="Shelest E."/>
            <person name="Sherlock G."/>
            <person name="Sophianopoulou V."/>
            <person name="Squina F.M."/>
            <person name="Sun H."/>
            <person name="Susca A."/>
            <person name="Todd R.B."/>
            <person name="Tsang A."/>
            <person name="Unkles S.E."/>
            <person name="van de Wiele N."/>
            <person name="van Rossen-Uffink D."/>
            <person name="Oliveira J.V."/>
            <person name="Vesth T.C."/>
            <person name="Visser J."/>
            <person name="Yu J.-H."/>
            <person name="Zhou M."/>
            <person name="Andersen M.R."/>
            <person name="Archer D.B."/>
            <person name="Baker S.E."/>
            <person name="Benoit I."/>
            <person name="Brakhage A.A."/>
            <person name="Braus G.H."/>
            <person name="Fischer R."/>
            <person name="Frisvad J.C."/>
            <person name="Goldman G.H."/>
            <person name="Houbraken J."/>
            <person name="Oakley B."/>
            <person name="Pocsi I."/>
            <person name="Scazzocchio C."/>
            <person name="Seiboth B."/>
            <person name="vanKuyk P.A."/>
            <person name="Wortman J."/>
            <person name="Dyer P.S."/>
            <person name="Grigoriev I.V."/>
        </authorList>
    </citation>
    <scope>NUCLEOTIDE SEQUENCE [LARGE SCALE GENOMIC DNA]</scope>
    <source>
        <strain evidence="2">ITEM 5010</strain>
    </source>
</reference>
<sequence>MSARSWTEEFFCQWHQPDWINAAHENRQTLRPFLPQRKWMLGRSVGANLRSSQDQIQVLWLFIQYQETFIPKYVAKVFPDYTERDAQIQLRRFPSRVPKTLEEVRNELDPYSNEARAYHRIEMSCPSCERIYFPEFHGVITDLKFISGFINPRAVVLEPIRPKLASRRIVAASKESSCEFQKQLNVLGSLSGFEMEYYYSLFHDRIRRLLALHRLGITHGDVRDDHFRLPGDFYDTVLYDFSHSYTFSPDTPYLVNFRPPCSLKDISDNEQAMVEHQICSRAEKLDFRAHLIESTGVAQSVIMDALFQPLKDESLELIILRVKFRPDAFSMPSVNSIFPFLESIRPKDDYTWHIRRGRLLESYEAVWICSTTDSSGKTAMSFVSDIDCAQSMEGSRCRYLLCLIPKEWDIEGVRSLLINICLSLPRGNRGCIKTRLDLKCHT</sequence>
<evidence type="ECO:0000313" key="1">
    <source>
        <dbReference type="EMBL" id="OOF93557.1"/>
    </source>
</evidence>
<dbReference type="STRING" id="602072.A0A1R3RGE6"/>
<organism evidence="1 2">
    <name type="scientific">Aspergillus carbonarius (strain ITEM 5010)</name>
    <dbReference type="NCBI Taxonomy" id="602072"/>
    <lineage>
        <taxon>Eukaryota</taxon>
        <taxon>Fungi</taxon>
        <taxon>Dikarya</taxon>
        <taxon>Ascomycota</taxon>
        <taxon>Pezizomycotina</taxon>
        <taxon>Eurotiomycetes</taxon>
        <taxon>Eurotiomycetidae</taxon>
        <taxon>Eurotiales</taxon>
        <taxon>Aspergillaceae</taxon>
        <taxon>Aspergillus</taxon>
        <taxon>Aspergillus subgen. Circumdati</taxon>
    </lineage>
</organism>
<dbReference type="OMA" id="EAYTSIW"/>
<keyword evidence="2" id="KW-1185">Reference proteome</keyword>
<gene>
    <name evidence="1" type="ORF">ASPCADRAFT_209500</name>
</gene>
<accession>A0A1R3RGE6</accession>
<dbReference type="OrthoDB" id="4138941at2759"/>
<dbReference type="SUPFAM" id="SSF56112">
    <property type="entry name" value="Protein kinase-like (PK-like)"/>
    <property type="match status" value="1"/>
</dbReference>
<proteinExistence type="predicted"/>
<evidence type="ECO:0008006" key="3">
    <source>
        <dbReference type="Google" id="ProtNLM"/>
    </source>
</evidence>
<dbReference type="AlphaFoldDB" id="A0A1R3RGE6"/>
<protein>
    <recommendedName>
        <fullName evidence="3">Protein kinase domain-containing protein</fullName>
    </recommendedName>
</protein>